<keyword evidence="1" id="KW-0732">Signal</keyword>
<dbReference type="GO" id="GO:0010113">
    <property type="term" value="P:negative regulation of systemic acquired resistance"/>
    <property type="evidence" value="ECO:0007669"/>
    <property type="project" value="TreeGrafter"/>
</dbReference>
<name>A9NUM3_PICSI</name>
<proteinExistence type="evidence at transcript level"/>
<dbReference type="InterPro" id="IPR034561">
    <property type="entry name" value="SNI1"/>
</dbReference>
<sequence>MAGASDFLTIMAKIMMFQYLVTLLETDFICRCQVFKRNKGWPIIRDSFLNQLLGSQRTNLKNLVISSLHIMAAKAKETFDDNHKGHSADAILKKKLQDLDRASYLAEAEIRYTLCLSVQGLLTMMAELDTIKKGADKKGRTSRSDGSRTPVLEIVIDELSYNKELIGPFLQALTEPKWKMDIILTYLLKYFSRYITKNVGSDIEATTIQDIFNFFSDVTNARSITRRISADLLQLVLVHGFQAYFSLRKGSDFMNSCEQKVLLKETCKSFIATFQNLQSVYKNFELVAVGRDALFTAATILS</sequence>
<dbReference type="GO" id="GO:0000976">
    <property type="term" value="F:transcription cis-regulatory region binding"/>
    <property type="evidence" value="ECO:0007669"/>
    <property type="project" value="TreeGrafter"/>
</dbReference>
<dbReference type="GO" id="GO:0045892">
    <property type="term" value="P:negative regulation of DNA-templated transcription"/>
    <property type="evidence" value="ECO:0007669"/>
    <property type="project" value="InterPro"/>
</dbReference>
<evidence type="ECO:0000256" key="1">
    <source>
        <dbReference type="SAM" id="SignalP"/>
    </source>
</evidence>
<dbReference type="EMBL" id="EF085026">
    <property type="protein sequence ID" value="ABK24334.1"/>
    <property type="molecule type" value="mRNA"/>
</dbReference>
<dbReference type="PANTHER" id="PTHR37243:SF2">
    <property type="entry name" value="NEGATIVE REGULATOR OF SYSTEMIC ACQUIRED RESISTANCE SNI1"/>
    <property type="match status" value="1"/>
</dbReference>
<evidence type="ECO:0000313" key="2">
    <source>
        <dbReference type="EMBL" id="ABK24334.1"/>
    </source>
</evidence>
<dbReference type="GO" id="GO:0030915">
    <property type="term" value="C:Smc5-Smc6 complex"/>
    <property type="evidence" value="ECO:0007669"/>
    <property type="project" value="InterPro"/>
</dbReference>
<feature type="signal peptide" evidence="1">
    <location>
        <begin position="1"/>
        <end position="26"/>
    </location>
</feature>
<dbReference type="GO" id="GO:0006974">
    <property type="term" value="P:DNA damage response"/>
    <property type="evidence" value="ECO:0007669"/>
    <property type="project" value="InterPro"/>
</dbReference>
<dbReference type="GO" id="GO:0005634">
    <property type="term" value="C:nucleus"/>
    <property type="evidence" value="ECO:0007669"/>
    <property type="project" value="InterPro"/>
</dbReference>
<reference evidence="2" key="1">
    <citation type="journal article" date="2008" name="BMC Genomics">
        <title>A conifer genomics resource of 200,000 spruce (Picea spp.) ESTs and 6,464 high-quality, sequence-finished full-length cDNAs for Sitka spruce (Picea sitchensis).</title>
        <authorList>
            <person name="Ralph S.G."/>
            <person name="Chun H.J."/>
            <person name="Kolosova N."/>
            <person name="Cooper D."/>
            <person name="Oddy C."/>
            <person name="Ritland C.E."/>
            <person name="Kirkpatrick R."/>
            <person name="Moore R."/>
            <person name="Barber S."/>
            <person name="Holt R.A."/>
            <person name="Jones S.J."/>
            <person name="Marra M.A."/>
            <person name="Douglas C.J."/>
            <person name="Ritland K."/>
            <person name="Bohlmann J."/>
        </authorList>
    </citation>
    <scope>NUCLEOTIDE SEQUENCE</scope>
    <source>
        <tissue evidence="2">Green portion of the leader tissue</tissue>
    </source>
</reference>
<protein>
    <submittedName>
        <fullName evidence="2">Uncharacterized protein</fullName>
    </submittedName>
</protein>
<accession>A9NUM3</accession>
<dbReference type="PANTHER" id="PTHR37243">
    <property type="entry name" value="NEGATIVE REGULATOR OF SYSTEMIC ACQUIRED RESISTANCE SNI1"/>
    <property type="match status" value="1"/>
</dbReference>
<feature type="chain" id="PRO_5002741779" evidence="1">
    <location>
        <begin position="27"/>
        <end position="302"/>
    </location>
</feature>
<dbReference type="AlphaFoldDB" id="A9NUM3"/>
<organism evidence="2">
    <name type="scientific">Picea sitchensis</name>
    <name type="common">Sitka spruce</name>
    <name type="synonym">Pinus sitchensis</name>
    <dbReference type="NCBI Taxonomy" id="3332"/>
    <lineage>
        <taxon>Eukaryota</taxon>
        <taxon>Viridiplantae</taxon>
        <taxon>Streptophyta</taxon>
        <taxon>Embryophyta</taxon>
        <taxon>Tracheophyta</taxon>
        <taxon>Spermatophyta</taxon>
        <taxon>Pinopsida</taxon>
        <taxon>Pinidae</taxon>
        <taxon>Conifers I</taxon>
        <taxon>Pinales</taxon>
        <taxon>Pinaceae</taxon>
        <taxon>Picea</taxon>
    </lineage>
</organism>